<evidence type="ECO:0000313" key="1">
    <source>
        <dbReference type="EMBL" id="GAA4093344.1"/>
    </source>
</evidence>
<reference evidence="2" key="1">
    <citation type="journal article" date="2019" name="Int. J. Syst. Evol. Microbiol.">
        <title>The Global Catalogue of Microorganisms (GCM) 10K type strain sequencing project: providing services to taxonomists for standard genome sequencing and annotation.</title>
        <authorList>
            <consortium name="The Broad Institute Genomics Platform"/>
            <consortium name="The Broad Institute Genome Sequencing Center for Infectious Disease"/>
            <person name="Wu L."/>
            <person name="Ma J."/>
        </authorList>
    </citation>
    <scope>NUCLEOTIDE SEQUENCE [LARGE SCALE GENOMIC DNA]</scope>
    <source>
        <strain evidence="2">JCM 17085</strain>
    </source>
</reference>
<evidence type="ECO:0008006" key="3">
    <source>
        <dbReference type="Google" id="ProtNLM"/>
    </source>
</evidence>
<gene>
    <name evidence="1" type="ORF">GCM10022392_14730</name>
</gene>
<sequence length="144" mass="16856">MLINDNIRLQTVASGYYIDYLSFMETEKVCLDCGNPIHGRADKKFCNDLCRNNYNNKLNSNSYNIVRNINNILKRNRRILEELNPAGKTKTTKAKMAARGFDFKYLTNKYDTQNGKTYHFCYEYGYLPLDGDEVLLVKREEKVE</sequence>
<accession>A0ABP7WPF3</accession>
<name>A0ABP7WPF3_9SPHI</name>
<organism evidence="1 2">
    <name type="scientific">Mucilaginibacter panaciglaebae</name>
    <dbReference type="NCBI Taxonomy" id="502331"/>
    <lineage>
        <taxon>Bacteria</taxon>
        <taxon>Pseudomonadati</taxon>
        <taxon>Bacteroidota</taxon>
        <taxon>Sphingobacteriia</taxon>
        <taxon>Sphingobacteriales</taxon>
        <taxon>Sphingobacteriaceae</taxon>
        <taxon>Mucilaginibacter</taxon>
    </lineage>
</organism>
<proteinExistence type="predicted"/>
<protein>
    <recommendedName>
        <fullName evidence="3">DUF2116 family Zn-ribbon domain-containing protein</fullName>
    </recommendedName>
</protein>
<evidence type="ECO:0000313" key="2">
    <source>
        <dbReference type="Proteomes" id="UP001500841"/>
    </source>
</evidence>
<dbReference type="EMBL" id="BAABCV010000004">
    <property type="protein sequence ID" value="GAA4093344.1"/>
    <property type="molecule type" value="Genomic_DNA"/>
</dbReference>
<dbReference type="Proteomes" id="UP001500841">
    <property type="component" value="Unassembled WGS sequence"/>
</dbReference>
<keyword evidence="2" id="KW-1185">Reference proteome</keyword>
<comment type="caution">
    <text evidence="1">The sequence shown here is derived from an EMBL/GenBank/DDBJ whole genome shotgun (WGS) entry which is preliminary data.</text>
</comment>